<evidence type="ECO:0000313" key="1">
    <source>
        <dbReference type="EMBL" id="KAJ7549783.1"/>
    </source>
</evidence>
<sequence>MGKQRKKITDETKIGTGKVTPMQVAFMVECYLSDHQYLKTLKEFREEASTLLSPFKSVPKRLMSLSAILNEYITLKEQQLAVSQEKARMDQLLRGLQDMVGAYQVGSLPAWFPPNEASLSGPTLACPAPTISTQIPGTSPCNTDSFIKGSKFRNIINLDPGQEVPLLKRKASARPTDLRPGDIDGASHLKKARPTTGAGDVPNLQADGLTSYSTTQEDLQRPIQFLNQTPGTAQTNAKLQDPQTPTRSLFLQENDSILQTNCSTDCRSDMTGTPCVTSDPKYSCANNSPVYASNATSLLDSCQESTKGLSDSRGPRKPQKFSVAGDFHVEHIKPKKQTSKCRTLDFQVPIASSSSDPSMAAAQSAHEQAHISEEVHCQKSAELSDSFLEDFLSSEAVTPEDLSSLDYIFSDLGEVSFSDLLGEGIPVETREPQNFFHGEPIHEARLINDDQVYINNLPKHTNGIKVLAQLTNKDISRQDFRNNDSFPVSPSKNQQHCGEKPKKFVGKENISVSVLREKKAASGLHRL</sequence>
<proteinExistence type="predicted"/>
<reference evidence="2" key="1">
    <citation type="journal article" date="2024" name="Proc. Natl. Acad. Sci. U.S.A.">
        <title>Extraordinary preservation of gene collinearity over three hundred million years revealed in homosporous lycophytes.</title>
        <authorList>
            <person name="Li C."/>
            <person name="Wickell D."/>
            <person name="Kuo L.Y."/>
            <person name="Chen X."/>
            <person name="Nie B."/>
            <person name="Liao X."/>
            <person name="Peng D."/>
            <person name="Ji J."/>
            <person name="Jenkins J."/>
            <person name="Williams M."/>
            <person name="Shu S."/>
            <person name="Plott C."/>
            <person name="Barry K."/>
            <person name="Rajasekar S."/>
            <person name="Grimwood J."/>
            <person name="Han X."/>
            <person name="Sun S."/>
            <person name="Hou Z."/>
            <person name="He W."/>
            <person name="Dai G."/>
            <person name="Sun C."/>
            <person name="Schmutz J."/>
            <person name="Leebens-Mack J.H."/>
            <person name="Li F.W."/>
            <person name="Wang L."/>
        </authorList>
    </citation>
    <scope>NUCLEOTIDE SEQUENCE [LARGE SCALE GENOMIC DNA]</scope>
    <source>
        <strain evidence="2">cv. PW_Plant_1</strain>
    </source>
</reference>
<dbReference type="EMBL" id="CM055098">
    <property type="protein sequence ID" value="KAJ7549783.1"/>
    <property type="molecule type" value="Genomic_DNA"/>
</dbReference>
<accession>A0ACC2D699</accession>
<dbReference type="Proteomes" id="UP001162992">
    <property type="component" value="Chromosome 7"/>
</dbReference>
<gene>
    <name evidence="1" type="ORF">O6H91_07G068800</name>
</gene>
<name>A0ACC2D699_DIPCM</name>
<comment type="caution">
    <text evidence="1">The sequence shown here is derived from an EMBL/GenBank/DDBJ whole genome shotgun (WGS) entry which is preliminary data.</text>
</comment>
<protein>
    <submittedName>
        <fullName evidence="1">Uncharacterized protein</fullName>
    </submittedName>
</protein>
<organism evidence="1 2">
    <name type="scientific">Diphasiastrum complanatum</name>
    <name type="common">Issler's clubmoss</name>
    <name type="synonym">Lycopodium complanatum</name>
    <dbReference type="NCBI Taxonomy" id="34168"/>
    <lineage>
        <taxon>Eukaryota</taxon>
        <taxon>Viridiplantae</taxon>
        <taxon>Streptophyta</taxon>
        <taxon>Embryophyta</taxon>
        <taxon>Tracheophyta</taxon>
        <taxon>Lycopodiopsida</taxon>
        <taxon>Lycopodiales</taxon>
        <taxon>Lycopodiaceae</taxon>
        <taxon>Lycopodioideae</taxon>
        <taxon>Diphasiastrum</taxon>
    </lineage>
</organism>
<evidence type="ECO:0000313" key="2">
    <source>
        <dbReference type="Proteomes" id="UP001162992"/>
    </source>
</evidence>
<keyword evidence="2" id="KW-1185">Reference proteome</keyword>